<gene>
    <name evidence="1" type="ORF">SDC9_158161</name>
</gene>
<dbReference type="EMBL" id="VSSQ01057051">
    <property type="protein sequence ID" value="MPN10864.1"/>
    <property type="molecule type" value="Genomic_DNA"/>
</dbReference>
<accession>A0A645FEE1</accession>
<organism evidence="1">
    <name type="scientific">bioreactor metagenome</name>
    <dbReference type="NCBI Taxonomy" id="1076179"/>
    <lineage>
        <taxon>unclassified sequences</taxon>
        <taxon>metagenomes</taxon>
        <taxon>ecological metagenomes</taxon>
    </lineage>
</organism>
<evidence type="ECO:0000313" key="1">
    <source>
        <dbReference type="EMBL" id="MPN10864.1"/>
    </source>
</evidence>
<reference evidence="1" key="1">
    <citation type="submission" date="2019-08" db="EMBL/GenBank/DDBJ databases">
        <authorList>
            <person name="Kucharzyk K."/>
            <person name="Murdoch R.W."/>
            <person name="Higgins S."/>
            <person name="Loffler F."/>
        </authorList>
    </citation>
    <scope>NUCLEOTIDE SEQUENCE</scope>
</reference>
<name>A0A645FEE1_9ZZZZ</name>
<comment type="caution">
    <text evidence="1">The sequence shown here is derived from an EMBL/GenBank/DDBJ whole genome shotgun (WGS) entry which is preliminary data.</text>
</comment>
<protein>
    <submittedName>
        <fullName evidence="1">Uncharacterized protein</fullName>
    </submittedName>
</protein>
<sequence length="240" mass="25756">MGIADGVAPVHILKKGDGERQNEDHKGVKGDVTGTDFFQEAATSFPGRMLRLIDFWLEHPNVRKVTVNLIVIQSIPHDKVIGNGKADIVNFHRFDAAGGLIQQGAQLDRGGMAGFQQVKKVGKGISAVQDILHHDDIPSGDVLGEVLVDLHLPRTAGTAAVGRNRQKIHCAGKGDAADEIGHEDKGAPQDADQHWVFAGVVAVDLRSDGGHPVLQVGLGKQYSVDVLVKQQNQSFLINVK</sequence>
<proteinExistence type="predicted"/>
<dbReference type="AlphaFoldDB" id="A0A645FEE1"/>